<name>A0A8H5LSG3_9AGAR</name>
<protein>
    <submittedName>
        <fullName evidence="3">Uncharacterized protein</fullName>
    </submittedName>
</protein>
<feature type="signal peptide" evidence="2">
    <location>
        <begin position="1"/>
        <end position="24"/>
    </location>
</feature>
<evidence type="ECO:0000256" key="2">
    <source>
        <dbReference type="SAM" id="SignalP"/>
    </source>
</evidence>
<feature type="compositionally biased region" description="Basic residues" evidence="1">
    <location>
        <begin position="230"/>
        <end position="240"/>
    </location>
</feature>
<feature type="compositionally biased region" description="Low complexity" evidence="1">
    <location>
        <begin position="155"/>
        <end position="169"/>
    </location>
</feature>
<reference evidence="3 4" key="1">
    <citation type="journal article" date="2020" name="ISME J.">
        <title>Uncovering the hidden diversity of litter-decomposition mechanisms in mushroom-forming fungi.</title>
        <authorList>
            <person name="Floudas D."/>
            <person name="Bentzer J."/>
            <person name="Ahren D."/>
            <person name="Johansson T."/>
            <person name="Persson P."/>
            <person name="Tunlid A."/>
        </authorList>
    </citation>
    <scope>NUCLEOTIDE SEQUENCE [LARGE SCALE GENOMIC DNA]</scope>
    <source>
        <strain evidence="3 4">CBS 291.85</strain>
    </source>
</reference>
<comment type="caution">
    <text evidence="3">The sequence shown here is derived from an EMBL/GenBank/DDBJ whole genome shotgun (WGS) entry which is preliminary data.</text>
</comment>
<feature type="compositionally biased region" description="Polar residues" evidence="1">
    <location>
        <begin position="244"/>
        <end position="253"/>
    </location>
</feature>
<evidence type="ECO:0000313" key="4">
    <source>
        <dbReference type="Proteomes" id="UP000559256"/>
    </source>
</evidence>
<dbReference type="AlphaFoldDB" id="A0A8H5LSG3"/>
<feature type="chain" id="PRO_5034779111" evidence="2">
    <location>
        <begin position="25"/>
        <end position="411"/>
    </location>
</feature>
<feature type="region of interest" description="Disordered" evidence="1">
    <location>
        <begin position="142"/>
        <end position="254"/>
    </location>
</feature>
<evidence type="ECO:0000313" key="3">
    <source>
        <dbReference type="EMBL" id="KAF5368360.1"/>
    </source>
</evidence>
<feature type="compositionally biased region" description="Low complexity" evidence="1">
    <location>
        <begin position="209"/>
        <end position="229"/>
    </location>
</feature>
<evidence type="ECO:0000256" key="1">
    <source>
        <dbReference type="SAM" id="MobiDB-lite"/>
    </source>
</evidence>
<gene>
    <name evidence="3" type="ORF">D9758_002442</name>
</gene>
<sequence>MKISSSSSLIFATLAISSSSSSLAAPTPANDASQAVGVAHNHFIASRRGSVSVPRAEVNNIDNDRQEEAEESHQAERRDLGCIVHPLAGSLLGGVAEPVLDTILSLVPLNPASQLVGALLCPSANPTAQDIRSASILLSTSDTTAGASSEDQDGSNDSKSPSDSDNSNNEPTADEIPFYPDHASVKEASDDDSSSTTTGSSAPPNTPIPTSTADDSSSVTPTSSPTSTTHSRRRHEHLRRAQLSVPNSLSVPTESLPIGVPLQVSNLPIPNSLPISIGSLPVPPQVSNSPIPNGVIPVQAPGVPSNAPVNPVGTVGSVAAGTPANATGKLPGSPADAVNPVDTVGTVAGNAPVGIPAAAGNVVGTVANNIPIVAAAADAPEEDVTSTMTTTTVTTATATVTEMDSASQTQA</sequence>
<keyword evidence="4" id="KW-1185">Reference proteome</keyword>
<organism evidence="3 4">
    <name type="scientific">Tetrapyrgos nigripes</name>
    <dbReference type="NCBI Taxonomy" id="182062"/>
    <lineage>
        <taxon>Eukaryota</taxon>
        <taxon>Fungi</taxon>
        <taxon>Dikarya</taxon>
        <taxon>Basidiomycota</taxon>
        <taxon>Agaricomycotina</taxon>
        <taxon>Agaricomycetes</taxon>
        <taxon>Agaricomycetidae</taxon>
        <taxon>Agaricales</taxon>
        <taxon>Marasmiineae</taxon>
        <taxon>Marasmiaceae</taxon>
        <taxon>Tetrapyrgos</taxon>
    </lineage>
</organism>
<dbReference type="EMBL" id="JAACJM010000015">
    <property type="protein sequence ID" value="KAF5368360.1"/>
    <property type="molecule type" value="Genomic_DNA"/>
</dbReference>
<keyword evidence="2" id="KW-0732">Signal</keyword>
<proteinExistence type="predicted"/>
<dbReference type="Proteomes" id="UP000559256">
    <property type="component" value="Unassembled WGS sequence"/>
</dbReference>
<accession>A0A8H5LSG3</accession>